<dbReference type="GO" id="GO:0035803">
    <property type="term" value="P:egg coat formation"/>
    <property type="evidence" value="ECO:0007669"/>
    <property type="project" value="UniProtKB-UniRule"/>
</dbReference>
<evidence type="ECO:0000313" key="4">
    <source>
        <dbReference type="RefSeq" id="XP_031441054.2"/>
    </source>
</evidence>
<dbReference type="GeneID" id="105903064"/>
<organism evidence="3 4">
    <name type="scientific">Clupea harengus</name>
    <name type="common">Atlantic herring</name>
    <dbReference type="NCBI Taxonomy" id="7950"/>
    <lineage>
        <taxon>Eukaryota</taxon>
        <taxon>Metazoa</taxon>
        <taxon>Chordata</taxon>
        <taxon>Craniata</taxon>
        <taxon>Vertebrata</taxon>
        <taxon>Euteleostomi</taxon>
        <taxon>Actinopterygii</taxon>
        <taxon>Neopterygii</taxon>
        <taxon>Teleostei</taxon>
        <taxon>Clupei</taxon>
        <taxon>Clupeiformes</taxon>
        <taxon>Clupeoidei</taxon>
        <taxon>Clupeidae</taxon>
        <taxon>Clupea</taxon>
    </lineage>
</organism>
<dbReference type="InterPro" id="IPR001507">
    <property type="entry name" value="ZP_dom"/>
</dbReference>
<dbReference type="AlphaFoldDB" id="A0A6P8GP94"/>
<keyword evidence="1" id="KW-0272">Extracellular matrix</keyword>
<dbReference type="GO" id="GO:2000344">
    <property type="term" value="P:positive regulation of acrosome reaction"/>
    <property type="evidence" value="ECO:0007669"/>
    <property type="project" value="UniProtKB-UniRule"/>
</dbReference>
<accession>A0A6P8GP94</accession>
<dbReference type="InterPro" id="IPR055355">
    <property type="entry name" value="ZP-C"/>
</dbReference>
<keyword evidence="3" id="KW-1185">Reference proteome</keyword>
<dbReference type="RefSeq" id="XP_031441054.2">
    <property type="nucleotide sequence ID" value="XM_031585194.2"/>
</dbReference>
<keyword evidence="1" id="KW-0964">Secreted</keyword>
<comment type="function">
    <text evidence="1">Component of the zona pellucida, an extracellular matrix surrounding oocytes which mediates sperm binding, induction of the acrosome reaction and prevents post-fertilization polyspermy. The zona pellucida is composed of 3 to 4 glycoproteins, ZP1, ZP2, ZP3, and ZP4. ZP3 is essential for sperm binding and zona matrix formation.</text>
</comment>
<keyword evidence="1" id="KW-0732">Signal</keyword>
<dbReference type="PROSITE" id="PS51034">
    <property type="entry name" value="ZP_2"/>
    <property type="match status" value="1"/>
</dbReference>
<keyword evidence="1" id="KW-0165">Cleavage on pair of basic residues</keyword>
<sequence length="279" mass="30947">MEHVLLGQIVCPPRWCCPLVYKTVEANLKRQTASGEPLTPTWLPMTHTIQAAGLLNFSLKVMEVGWRSVRSTTVFLQGEPVFLEAAVYAPLHPPLRVYVDYCVATLNPEPLSEPRYEFIVNQGCLVDSLVPLSSSQFAPRPRENSLRFSVQAFHFTRDPQDQDPQDQVSQQEQVFINCHLRAVPQLVSPDNLNKGCSFHWGSFSWRSVDGDHAVCSCCAAGDCHSHRKDTTGTTGTAKTPTALPTTEEKTNTAVGPLHFMPLTQWKGDFSLIGEPASVQ</sequence>
<dbReference type="KEGG" id="char:105903064"/>
<reference evidence="4" key="1">
    <citation type="submission" date="2025-08" db="UniProtKB">
        <authorList>
            <consortium name="RefSeq"/>
        </authorList>
    </citation>
    <scope>IDENTIFICATION</scope>
</reference>
<comment type="PTM">
    <text evidence="1">Proteolytically cleaved before the transmembrane segment to yield the secreted ectodomain incorporated in the zona pellucida.</text>
</comment>
<dbReference type="Pfam" id="PF00100">
    <property type="entry name" value="Zona_pellucida"/>
    <property type="match status" value="1"/>
</dbReference>
<evidence type="ECO:0000259" key="2">
    <source>
        <dbReference type="PROSITE" id="PS51034"/>
    </source>
</evidence>
<proteinExistence type="inferred from homology"/>
<dbReference type="PANTHER" id="PTHR11576">
    <property type="entry name" value="ZONA PELLUCIDA SPERM-BINDING PROTEIN 3"/>
    <property type="match status" value="1"/>
</dbReference>
<dbReference type="OrthoDB" id="8880842at2759"/>
<protein>
    <recommendedName>
        <fullName evidence="1">Zona pellucida sperm-binding protein 3</fullName>
    </recommendedName>
</protein>
<dbReference type="GO" id="GO:0005886">
    <property type="term" value="C:plasma membrane"/>
    <property type="evidence" value="ECO:0007669"/>
    <property type="project" value="UniProtKB-SubCell"/>
</dbReference>
<comment type="similarity">
    <text evidence="1">Belongs to the ZP domain family. ZPC subfamily.</text>
</comment>
<dbReference type="GO" id="GO:0035804">
    <property type="term" value="F:structural constituent of egg coat"/>
    <property type="evidence" value="ECO:0007669"/>
    <property type="project" value="UniProtKB-UniRule"/>
</dbReference>
<name>A0A6P8GP94_CLUHA</name>
<comment type="domain">
    <text evidence="1">The ZP domain is involved in the polymerization of the ZP proteins to form the zona pellucida.</text>
</comment>
<keyword evidence="1" id="KW-1003">Cell membrane</keyword>
<dbReference type="GO" id="GO:0007339">
    <property type="term" value="P:binding of sperm to zona pellucida"/>
    <property type="evidence" value="ECO:0007669"/>
    <property type="project" value="UniProtKB-UniRule"/>
</dbReference>
<feature type="domain" description="ZP" evidence="2">
    <location>
        <begin position="1"/>
        <end position="203"/>
    </location>
</feature>
<dbReference type="GO" id="GO:0035805">
    <property type="term" value="C:egg coat"/>
    <property type="evidence" value="ECO:0007669"/>
    <property type="project" value="UniProtKB-SubCell"/>
</dbReference>
<dbReference type="Proteomes" id="UP000515152">
    <property type="component" value="Chromosome 18"/>
</dbReference>
<evidence type="ECO:0000256" key="1">
    <source>
        <dbReference type="RuleBase" id="RU367066"/>
    </source>
</evidence>
<dbReference type="PANTHER" id="PTHR11576:SF2">
    <property type="entry name" value="ZONA PELLUCIDA SPERM-BINDING PROTEIN 3"/>
    <property type="match status" value="1"/>
</dbReference>
<gene>
    <name evidence="4" type="primary">LOC105903064</name>
</gene>
<keyword evidence="1" id="KW-1015">Disulfide bond</keyword>
<dbReference type="GO" id="GO:0032190">
    <property type="term" value="F:acrosin binding"/>
    <property type="evidence" value="ECO:0007669"/>
    <property type="project" value="TreeGrafter"/>
</dbReference>
<dbReference type="FunFam" id="2.60.40.4100:FF:000002">
    <property type="entry name" value="Zona pellucida sperm-binding protein 3"/>
    <property type="match status" value="1"/>
</dbReference>
<evidence type="ECO:0000313" key="3">
    <source>
        <dbReference type="Proteomes" id="UP000515152"/>
    </source>
</evidence>
<dbReference type="SMART" id="SM00241">
    <property type="entry name" value="ZP"/>
    <property type="match status" value="1"/>
</dbReference>
<comment type="subcellular location">
    <subcellularLocation>
        <location evidence="1">Zona pellucida</location>
    </subcellularLocation>
    <subcellularLocation>
        <location evidence="1">Cell membrane</location>
        <topology evidence="1">Single-pass type I membrane protein</topology>
    </subcellularLocation>
</comment>
<keyword evidence="1" id="KW-0472">Membrane</keyword>